<feature type="compositionally biased region" description="Basic and acidic residues" evidence="1">
    <location>
        <begin position="282"/>
        <end position="294"/>
    </location>
</feature>
<evidence type="ECO:0000313" key="2">
    <source>
        <dbReference type="EMBL" id="KIM43424.1"/>
    </source>
</evidence>
<feature type="compositionally biased region" description="Basic residues" evidence="1">
    <location>
        <begin position="203"/>
        <end position="212"/>
    </location>
</feature>
<feature type="compositionally biased region" description="Polar residues" evidence="1">
    <location>
        <begin position="494"/>
        <end position="506"/>
    </location>
</feature>
<proteinExistence type="predicted"/>
<feature type="region of interest" description="Disordered" evidence="1">
    <location>
        <begin position="79"/>
        <end position="456"/>
    </location>
</feature>
<reference evidence="3" key="2">
    <citation type="submission" date="2015-01" db="EMBL/GenBank/DDBJ databases">
        <title>Evolutionary Origins and Diversification of the Mycorrhizal Mutualists.</title>
        <authorList>
            <consortium name="DOE Joint Genome Institute"/>
            <consortium name="Mycorrhizal Genomics Consortium"/>
            <person name="Kohler A."/>
            <person name="Kuo A."/>
            <person name="Nagy L.G."/>
            <person name="Floudas D."/>
            <person name="Copeland A."/>
            <person name="Barry K.W."/>
            <person name="Cichocki N."/>
            <person name="Veneault-Fourrey C."/>
            <person name="LaButti K."/>
            <person name="Lindquist E.A."/>
            <person name="Lipzen A."/>
            <person name="Lundell T."/>
            <person name="Morin E."/>
            <person name="Murat C."/>
            <person name="Riley R."/>
            <person name="Ohm R."/>
            <person name="Sun H."/>
            <person name="Tunlid A."/>
            <person name="Henrissat B."/>
            <person name="Grigoriev I.V."/>
            <person name="Hibbett D.S."/>
            <person name="Martin F."/>
        </authorList>
    </citation>
    <scope>NUCLEOTIDE SEQUENCE [LARGE SCALE GENOMIC DNA]</scope>
    <source>
        <strain evidence="3">h7</strain>
    </source>
</reference>
<feature type="compositionally biased region" description="Pro residues" evidence="1">
    <location>
        <begin position="306"/>
        <end position="328"/>
    </location>
</feature>
<accession>A0A0C3CGZ1</accession>
<organism evidence="2 3">
    <name type="scientific">Hebeloma cylindrosporum</name>
    <dbReference type="NCBI Taxonomy" id="76867"/>
    <lineage>
        <taxon>Eukaryota</taxon>
        <taxon>Fungi</taxon>
        <taxon>Dikarya</taxon>
        <taxon>Basidiomycota</taxon>
        <taxon>Agaricomycotina</taxon>
        <taxon>Agaricomycetes</taxon>
        <taxon>Agaricomycetidae</taxon>
        <taxon>Agaricales</taxon>
        <taxon>Agaricineae</taxon>
        <taxon>Hymenogastraceae</taxon>
        <taxon>Hebeloma</taxon>
    </lineage>
</organism>
<feature type="compositionally biased region" description="Low complexity" evidence="1">
    <location>
        <begin position="378"/>
        <end position="391"/>
    </location>
</feature>
<name>A0A0C3CGZ1_HEBCY</name>
<sequence length="506" mass="53427">MFPPSPGPRWEALQESAPTTDSSQDELDQEEDELGIFPKETAVMTSGQALKRKDGGWDIGTAPKRFKFKDAGSIWRISAPVPRVPPMPSSSIAGPSNTGTSISARASTSRADAPRKINGKGVFQESASTGSRPSTSVAGPSSQRLKSFNLPISNKLPPAPAKPKSSKNEEIIEISSDSDNNSPPPPKREIPKTARKSTGTGRNKSRRSSPPKRKAEPEIIEIFDSDDEVAKPQITTGKSVDAPKTTKALENIATSKPPEDGMDVDSSSDGSVEVVASSAGVDVKRDMRPVREHNTSAAIDVLRWTPPTPPAKPEPVTPVHASPPPPHSSPTSIKKPNRQGFNPISIPDDLILPPSPSKRPLQTAVKSASDSFKRREASPSSSSASSPTGDSESGKESSKPNSRGSTGPDLRHMTLGINSTGHSAPELAKKPPTPPNATGPPEVPAASNFAARKSTGNVQSLAEAIMKSGRANAMNSEMYLKRSSKGKASKERLSSGSNTSRVACCR</sequence>
<dbReference type="HOGENOM" id="CLU_538674_0_0_1"/>
<dbReference type="AlphaFoldDB" id="A0A0C3CGZ1"/>
<feature type="compositionally biased region" description="Acidic residues" evidence="1">
    <location>
        <begin position="23"/>
        <end position="34"/>
    </location>
</feature>
<evidence type="ECO:0000313" key="3">
    <source>
        <dbReference type="Proteomes" id="UP000053424"/>
    </source>
</evidence>
<feature type="compositionally biased region" description="Low complexity" evidence="1">
    <location>
        <begin position="98"/>
        <end position="111"/>
    </location>
</feature>
<feature type="compositionally biased region" description="Low complexity" evidence="1">
    <location>
        <begin position="264"/>
        <end position="281"/>
    </location>
</feature>
<keyword evidence="3" id="KW-1185">Reference proteome</keyword>
<evidence type="ECO:0000256" key="1">
    <source>
        <dbReference type="SAM" id="MobiDB-lite"/>
    </source>
</evidence>
<feature type="region of interest" description="Disordered" evidence="1">
    <location>
        <begin position="469"/>
        <end position="506"/>
    </location>
</feature>
<feature type="region of interest" description="Disordered" evidence="1">
    <location>
        <begin position="1"/>
        <end position="37"/>
    </location>
</feature>
<gene>
    <name evidence="2" type="ORF">M413DRAFT_380958</name>
</gene>
<protein>
    <submittedName>
        <fullName evidence="2">Uncharacterized protein</fullName>
    </submittedName>
</protein>
<feature type="compositionally biased region" description="Polar residues" evidence="1">
    <location>
        <begin position="125"/>
        <end position="152"/>
    </location>
</feature>
<feature type="compositionally biased region" description="Pro residues" evidence="1">
    <location>
        <begin position="431"/>
        <end position="443"/>
    </location>
</feature>
<feature type="compositionally biased region" description="Low complexity" evidence="1">
    <location>
        <begin position="343"/>
        <end position="352"/>
    </location>
</feature>
<dbReference type="Proteomes" id="UP000053424">
    <property type="component" value="Unassembled WGS sequence"/>
</dbReference>
<reference evidence="2 3" key="1">
    <citation type="submission" date="2014-04" db="EMBL/GenBank/DDBJ databases">
        <authorList>
            <consortium name="DOE Joint Genome Institute"/>
            <person name="Kuo A."/>
            <person name="Gay G."/>
            <person name="Dore J."/>
            <person name="Kohler A."/>
            <person name="Nagy L.G."/>
            <person name="Floudas D."/>
            <person name="Copeland A."/>
            <person name="Barry K.W."/>
            <person name="Cichocki N."/>
            <person name="Veneault-Fourrey C."/>
            <person name="LaButti K."/>
            <person name="Lindquist E.A."/>
            <person name="Lipzen A."/>
            <person name="Lundell T."/>
            <person name="Morin E."/>
            <person name="Murat C."/>
            <person name="Sun H."/>
            <person name="Tunlid A."/>
            <person name="Henrissat B."/>
            <person name="Grigoriev I.V."/>
            <person name="Hibbett D.S."/>
            <person name="Martin F."/>
            <person name="Nordberg H.P."/>
            <person name="Cantor M.N."/>
            <person name="Hua S.X."/>
        </authorList>
    </citation>
    <scope>NUCLEOTIDE SEQUENCE [LARGE SCALE GENOMIC DNA]</scope>
    <source>
        <strain evidence="3">h7</strain>
    </source>
</reference>
<dbReference type="EMBL" id="KN831775">
    <property type="protein sequence ID" value="KIM43424.1"/>
    <property type="molecule type" value="Genomic_DNA"/>
</dbReference>
<feature type="compositionally biased region" description="Acidic residues" evidence="1">
    <location>
        <begin position="218"/>
        <end position="227"/>
    </location>
</feature>